<dbReference type="GO" id="GO:0005634">
    <property type="term" value="C:nucleus"/>
    <property type="evidence" value="ECO:0007669"/>
    <property type="project" value="UniProtKB-SubCell"/>
</dbReference>
<dbReference type="InterPro" id="IPR012337">
    <property type="entry name" value="RNaseH-like_sf"/>
</dbReference>
<dbReference type="WBParaSite" id="GPLIN_000761600">
    <property type="protein sequence ID" value="GPLIN_000761600"/>
    <property type="gene ID" value="GPLIN_000761600"/>
</dbReference>
<evidence type="ECO:0000256" key="4">
    <source>
        <dbReference type="ARBA" id="ARBA00022833"/>
    </source>
</evidence>
<reference evidence="6" key="1">
    <citation type="submission" date="2013-12" db="EMBL/GenBank/DDBJ databases">
        <authorList>
            <person name="Aslett M."/>
        </authorList>
    </citation>
    <scope>NUCLEOTIDE SEQUENCE [LARGE SCALE GENOMIC DNA]</scope>
    <source>
        <strain evidence="6">Lindley</strain>
    </source>
</reference>
<protein>
    <submittedName>
        <fullName evidence="7">Zinc finger BED domain-containing protein 5</fullName>
    </submittedName>
</protein>
<organism evidence="6 7">
    <name type="scientific">Globodera pallida</name>
    <name type="common">Potato cyst nematode worm</name>
    <name type="synonym">Heterodera pallida</name>
    <dbReference type="NCBI Taxonomy" id="36090"/>
    <lineage>
        <taxon>Eukaryota</taxon>
        <taxon>Metazoa</taxon>
        <taxon>Ecdysozoa</taxon>
        <taxon>Nematoda</taxon>
        <taxon>Chromadorea</taxon>
        <taxon>Rhabditida</taxon>
        <taxon>Tylenchina</taxon>
        <taxon>Tylenchomorpha</taxon>
        <taxon>Tylenchoidea</taxon>
        <taxon>Heteroderidae</taxon>
        <taxon>Heteroderinae</taxon>
        <taxon>Globodera</taxon>
    </lineage>
</organism>
<evidence type="ECO:0000313" key="6">
    <source>
        <dbReference type="Proteomes" id="UP000050741"/>
    </source>
</evidence>
<keyword evidence="3" id="KW-0863">Zinc-finger</keyword>
<keyword evidence="5" id="KW-0539">Nucleus</keyword>
<keyword evidence="2" id="KW-0479">Metal-binding</keyword>
<evidence type="ECO:0000313" key="7">
    <source>
        <dbReference type="WBParaSite" id="GPLIN_000761600"/>
    </source>
</evidence>
<evidence type="ECO:0000256" key="1">
    <source>
        <dbReference type="ARBA" id="ARBA00004123"/>
    </source>
</evidence>
<comment type="subcellular location">
    <subcellularLocation>
        <location evidence="1">Nucleus</location>
    </subcellularLocation>
</comment>
<evidence type="ECO:0000256" key="5">
    <source>
        <dbReference type="ARBA" id="ARBA00023242"/>
    </source>
</evidence>
<accession>A0A183C422</accession>
<keyword evidence="4" id="KW-0862">Zinc</keyword>
<dbReference type="AlphaFoldDB" id="A0A183C422"/>
<dbReference type="GO" id="GO:0008270">
    <property type="term" value="F:zinc ion binding"/>
    <property type="evidence" value="ECO:0007669"/>
    <property type="project" value="UniProtKB-KW"/>
</dbReference>
<name>A0A183C422_GLOPA</name>
<dbReference type="SUPFAM" id="SSF53098">
    <property type="entry name" value="Ribonuclease H-like"/>
    <property type="match status" value="1"/>
</dbReference>
<reference evidence="6" key="2">
    <citation type="submission" date="2014-05" db="EMBL/GenBank/DDBJ databases">
        <title>The genome and life-stage specific transcriptomes of Globodera pallida elucidate key aspects of plant parasitism by a cyst nematode.</title>
        <authorList>
            <person name="Cotton J.A."/>
            <person name="Lilley C.J."/>
            <person name="Jones L.M."/>
            <person name="Kikuchi T."/>
            <person name="Reid A.J."/>
            <person name="Thorpe P."/>
            <person name="Tsai I.J."/>
            <person name="Beasley H."/>
            <person name="Blok V."/>
            <person name="Cock P.J.A."/>
            <person name="Van den Akker S.E."/>
            <person name="Holroyd N."/>
            <person name="Hunt M."/>
            <person name="Mantelin S."/>
            <person name="Naghra H."/>
            <person name="Pain A."/>
            <person name="Palomares-Rius J.E."/>
            <person name="Zarowiecki M."/>
            <person name="Berriman M."/>
            <person name="Jones J.T."/>
            <person name="Urwin P.E."/>
        </authorList>
    </citation>
    <scope>NUCLEOTIDE SEQUENCE [LARGE SCALE GENOMIC DNA]</scope>
    <source>
        <strain evidence="6">Lindley</strain>
    </source>
</reference>
<keyword evidence="6" id="KW-1185">Reference proteome</keyword>
<proteinExistence type="predicted"/>
<dbReference type="PANTHER" id="PTHR46481">
    <property type="entry name" value="ZINC FINGER BED DOMAIN-CONTAINING PROTEIN 4"/>
    <property type="match status" value="1"/>
</dbReference>
<sequence>MAIERMSCAAHDLNLCVKYCFGKEKDDLLMIFEKCRKIVSTMKHSSKLTDDFKDIQVELGLPKEKLLQDVSTRWNSTLRMLERMVAQESAIDEFLVRSRKFELLLCQEEWQLLKLIKDLLKPTEEVSALFCKSLLSARIPIAQTLVNTLGKINLTITIDGVCRSLTEVEAMRDRLVEAALTLKLIMPKFSSLKILHHKSGHVLSLI</sequence>
<reference evidence="7" key="3">
    <citation type="submission" date="2016-06" db="UniProtKB">
        <authorList>
            <consortium name="WormBaseParasite"/>
        </authorList>
    </citation>
    <scope>IDENTIFICATION</scope>
</reference>
<dbReference type="PANTHER" id="PTHR46481:SF10">
    <property type="entry name" value="ZINC FINGER BED DOMAIN-CONTAINING PROTEIN 39"/>
    <property type="match status" value="1"/>
</dbReference>
<dbReference type="Proteomes" id="UP000050741">
    <property type="component" value="Unassembled WGS sequence"/>
</dbReference>
<dbReference type="InterPro" id="IPR052035">
    <property type="entry name" value="ZnF_BED_domain_contain"/>
</dbReference>
<evidence type="ECO:0000256" key="3">
    <source>
        <dbReference type="ARBA" id="ARBA00022771"/>
    </source>
</evidence>
<evidence type="ECO:0000256" key="2">
    <source>
        <dbReference type="ARBA" id="ARBA00022723"/>
    </source>
</evidence>